<feature type="compositionally biased region" description="Acidic residues" evidence="2">
    <location>
        <begin position="655"/>
        <end position="671"/>
    </location>
</feature>
<feature type="region of interest" description="Disordered" evidence="2">
    <location>
        <begin position="548"/>
        <end position="671"/>
    </location>
</feature>
<feature type="repeat" description="TPR" evidence="1">
    <location>
        <begin position="451"/>
        <end position="484"/>
    </location>
</feature>
<feature type="compositionally biased region" description="Basic and acidic residues" evidence="2">
    <location>
        <begin position="641"/>
        <end position="654"/>
    </location>
</feature>
<feature type="compositionally biased region" description="Low complexity" evidence="2">
    <location>
        <begin position="571"/>
        <end position="599"/>
    </location>
</feature>
<dbReference type="PANTHER" id="PTHR44117">
    <property type="entry name" value="INTRAFLAGELLAR TRANSPORT PROTEIN 88 HOMOLOG"/>
    <property type="match status" value="1"/>
</dbReference>
<dbReference type="RefSeq" id="XP_013794327.2">
    <property type="nucleotide sequence ID" value="XM_013938873.2"/>
</dbReference>
<gene>
    <name evidence="4" type="primary">LOC106478335</name>
</gene>
<dbReference type="PANTHER" id="PTHR44117:SF1">
    <property type="entry name" value="INTRAFLAGELLAR TRANSPORT PROTEIN 88 HOMOLOG"/>
    <property type="match status" value="1"/>
</dbReference>
<feature type="region of interest" description="Disordered" evidence="2">
    <location>
        <begin position="113"/>
        <end position="135"/>
    </location>
</feature>
<dbReference type="Gene3D" id="1.25.40.10">
    <property type="entry name" value="Tetratricopeptide repeat domain"/>
    <property type="match status" value="2"/>
</dbReference>
<dbReference type="Pfam" id="PF13424">
    <property type="entry name" value="TPR_12"/>
    <property type="match status" value="1"/>
</dbReference>
<reference evidence="4" key="1">
    <citation type="submission" date="2025-08" db="UniProtKB">
        <authorList>
            <consortium name="RefSeq"/>
        </authorList>
    </citation>
    <scope>IDENTIFICATION</scope>
    <source>
        <tissue evidence="4">Muscle</tissue>
    </source>
</reference>
<dbReference type="Proteomes" id="UP000694941">
    <property type="component" value="Unplaced"/>
</dbReference>
<feature type="compositionally biased region" description="Basic and acidic residues" evidence="2">
    <location>
        <begin position="548"/>
        <end position="557"/>
    </location>
</feature>
<name>A0ABM1C534_LIMPO</name>
<feature type="region of interest" description="Disordered" evidence="2">
    <location>
        <begin position="44"/>
        <end position="93"/>
    </location>
</feature>
<dbReference type="Pfam" id="PF13174">
    <property type="entry name" value="TPR_6"/>
    <property type="match status" value="1"/>
</dbReference>
<keyword evidence="3" id="KW-1185">Reference proteome</keyword>
<sequence length="671" mass="76197">MEDIHLAPSDEDDLYSGYNDYHPALDMSTLQYDEGFQQAVRTSYGKRPPVTGKTPGTSRGTTGMRVPGTSKAGPFRGITAVPSTSGRPVTGSQEGLARPMTAVRGAGYTSVGNRGQSGVFDPLNQRSTSVSPLQFKDENSPEERVKQLEKKVTELMEESCLAADRKELKLSLDKAKEAASKERALTRLRDQLTTEVPPNMDLTYCVLFNLAIQYAANEMNTEALNTYQLIVKNRQFSNAGRLKVNIGNIYFQMGSYPKAIKFYRMALDQIPTTHKDLRIKIMKNIGLAFVKLGQFTDAITSFEYIMAEKPDFRTALHLILCHYSLGDREKMKRSFQKLLEIPLEYVDDDDKYTATLDDPHANLILEAIKNDSLRKYERQRIQEAEWSILTASKLISPVLSSNFAEGYEWCVDQIKSSPYNELANDLDINKAVTYLRKREFTQSYRYFPSNIEIIEWLGAYYIESQVFEKAIKYFERAAIIQPNQVKWQLMVASCHRRSGNYQQALNTYKTIHRRFPDNIECLKFLVRLCTDMGLKEASEYATKLKKAEKAKELKEQRANSGSRPGSRRSSSRTSREGSASSNTSAPMYSPRNSNSSRSYQATSARSVDSARKEFPLLESDEPYQPRQKELNTTYDDPLGPMEERPKTAARKKDADDDEFDNEELGDDLLPE</sequence>
<dbReference type="GeneID" id="106478335"/>
<dbReference type="SUPFAM" id="SSF48452">
    <property type="entry name" value="TPR-like"/>
    <property type="match status" value="2"/>
</dbReference>
<evidence type="ECO:0000256" key="2">
    <source>
        <dbReference type="SAM" id="MobiDB-lite"/>
    </source>
</evidence>
<dbReference type="InterPro" id="IPR011990">
    <property type="entry name" value="TPR-like_helical_dom_sf"/>
</dbReference>
<dbReference type="InterPro" id="IPR019734">
    <property type="entry name" value="TPR_rpt"/>
</dbReference>
<keyword evidence="1" id="KW-0802">TPR repeat</keyword>
<accession>A0ABM1C534</accession>
<feature type="compositionally biased region" description="Polar residues" evidence="2">
    <location>
        <begin position="81"/>
        <end position="93"/>
    </location>
</feature>
<evidence type="ECO:0000313" key="4">
    <source>
        <dbReference type="RefSeq" id="XP_013794327.2"/>
    </source>
</evidence>
<dbReference type="SMART" id="SM00028">
    <property type="entry name" value="TPR"/>
    <property type="match status" value="5"/>
</dbReference>
<feature type="repeat" description="TPR" evidence="1">
    <location>
        <begin position="240"/>
        <end position="273"/>
    </location>
</feature>
<dbReference type="PROSITE" id="PS50005">
    <property type="entry name" value="TPR"/>
    <property type="match status" value="3"/>
</dbReference>
<evidence type="ECO:0000256" key="1">
    <source>
        <dbReference type="PROSITE-ProRule" id="PRU00339"/>
    </source>
</evidence>
<protein>
    <submittedName>
        <fullName evidence="4">Intraflagellar transport protein 88 homolog</fullName>
    </submittedName>
</protein>
<organism evidence="3 4">
    <name type="scientific">Limulus polyphemus</name>
    <name type="common">Atlantic horseshoe crab</name>
    <dbReference type="NCBI Taxonomy" id="6850"/>
    <lineage>
        <taxon>Eukaryota</taxon>
        <taxon>Metazoa</taxon>
        <taxon>Ecdysozoa</taxon>
        <taxon>Arthropoda</taxon>
        <taxon>Chelicerata</taxon>
        <taxon>Merostomata</taxon>
        <taxon>Xiphosura</taxon>
        <taxon>Limulidae</taxon>
        <taxon>Limulus</taxon>
    </lineage>
</organism>
<evidence type="ECO:0000313" key="3">
    <source>
        <dbReference type="Proteomes" id="UP000694941"/>
    </source>
</evidence>
<proteinExistence type="predicted"/>
<feature type="repeat" description="TPR" evidence="1">
    <location>
        <begin position="279"/>
        <end position="312"/>
    </location>
</feature>